<evidence type="ECO:0000313" key="1">
    <source>
        <dbReference type="EMBL" id="KAJ5261737.1"/>
    </source>
</evidence>
<dbReference type="EMBL" id="JAPVEB010000006">
    <property type="protein sequence ID" value="KAJ5261737.1"/>
    <property type="molecule type" value="Genomic_DNA"/>
</dbReference>
<sequence length="72" mass="7978">MAFFSGSVLGPPVVLCVCDDLKALFMSDDRQALAYGYVLARIDRSIVTDLLLADQALHEHTQREEALQKAKL</sequence>
<name>A0ABQ8WBA7_PENCH</name>
<organism evidence="1 2">
    <name type="scientific">Penicillium chrysogenum</name>
    <name type="common">Penicillium notatum</name>
    <dbReference type="NCBI Taxonomy" id="5076"/>
    <lineage>
        <taxon>Eukaryota</taxon>
        <taxon>Fungi</taxon>
        <taxon>Dikarya</taxon>
        <taxon>Ascomycota</taxon>
        <taxon>Pezizomycotina</taxon>
        <taxon>Eurotiomycetes</taxon>
        <taxon>Eurotiomycetidae</taxon>
        <taxon>Eurotiales</taxon>
        <taxon>Aspergillaceae</taxon>
        <taxon>Penicillium</taxon>
        <taxon>Penicillium chrysogenum species complex</taxon>
    </lineage>
</organism>
<dbReference type="Proteomes" id="UP001220256">
    <property type="component" value="Unassembled WGS sequence"/>
</dbReference>
<accession>A0ABQ8WBA7</accession>
<evidence type="ECO:0000313" key="2">
    <source>
        <dbReference type="Proteomes" id="UP001220256"/>
    </source>
</evidence>
<gene>
    <name evidence="1" type="ORF">N7505_008604</name>
</gene>
<protein>
    <submittedName>
        <fullName evidence="1">Uncharacterized protein</fullName>
    </submittedName>
</protein>
<keyword evidence="2" id="KW-1185">Reference proteome</keyword>
<comment type="caution">
    <text evidence="1">The sequence shown here is derived from an EMBL/GenBank/DDBJ whole genome shotgun (WGS) entry which is preliminary data.</text>
</comment>
<reference evidence="1 2" key="1">
    <citation type="journal article" date="2023" name="IMA Fungus">
        <title>Comparative genomic study of the Penicillium genus elucidates a diverse pangenome and 15 lateral gene transfer events.</title>
        <authorList>
            <person name="Petersen C."/>
            <person name="Sorensen T."/>
            <person name="Nielsen M.R."/>
            <person name="Sondergaard T.E."/>
            <person name="Sorensen J.L."/>
            <person name="Fitzpatrick D.A."/>
            <person name="Frisvad J.C."/>
            <person name="Nielsen K.L."/>
        </authorList>
    </citation>
    <scope>NUCLEOTIDE SEQUENCE [LARGE SCALE GENOMIC DNA]</scope>
    <source>
        <strain evidence="1 2">IBT 3361</strain>
    </source>
</reference>
<proteinExistence type="predicted"/>